<dbReference type="InterPro" id="IPR005225">
    <property type="entry name" value="Small_GTP-bd"/>
</dbReference>
<evidence type="ECO:0000313" key="12">
    <source>
        <dbReference type="EMBL" id="SMG11369.1"/>
    </source>
</evidence>
<dbReference type="GO" id="GO:0042254">
    <property type="term" value="P:ribosome biogenesis"/>
    <property type="evidence" value="ECO:0007669"/>
    <property type="project" value="UniProtKB-KW"/>
</dbReference>
<protein>
    <recommendedName>
        <fullName evidence="2 8">GTPase Der</fullName>
    </recommendedName>
    <alternativeName>
        <fullName evidence="7 8">GTP-binding protein EngA</fullName>
    </alternativeName>
</protein>
<dbReference type="OrthoDB" id="9805918at2"/>
<dbReference type="NCBIfam" id="TIGR03594">
    <property type="entry name" value="GTPase_EngA"/>
    <property type="match status" value="1"/>
</dbReference>
<keyword evidence="5 8" id="KW-0547">Nucleotide-binding</keyword>
<dbReference type="PANTHER" id="PTHR43834:SF6">
    <property type="entry name" value="GTPASE DER"/>
    <property type="match status" value="1"/>
</dbReference>
<feature type="binding site" evidence="8">
    <location>
        <begin position="55"/>
        <end position="59"/>
    </location>
    <ligand>
        <name>GTP</name>
        <dbReference type="ChEBI" id="CHEBI:37565"/>
        <label>1</label>
    </ligand>
</feature>
<reference evidence="13" key="1">
    <citation type="submission" date="2017-04" db="EMBL/GenBank/DDBJ databases">
        <authorList>
            <person name="Varghese N."/>
            <person name="Submissions S."/>
        </authorList>
    </citation>
    <scope>NUCLEOTIDE SEQUENCE [LARGE SCALE GENOMIC DNA]</scope>
    <source>
        <strain evidence="13">USBA 82</strain>
    </source>
</reference>
<feature type="binding site" evidence="8">
    <location>
        <begin position="295"/>
        <end position="298"/>
    </location>
    <ligand>
        <name>GTP</name>
        <dbReference type="ChEBI" id="CHEBI:37565"/>
        <label>2</label>
    </ligand>
</feature>
<dbReference type="InterPro" id="IPR006073">
    <property type="entry name" value="GTP-bd"/>
</dbReference>
<dbReference type="FunFam" id="3.40.50.300:FF:000040">
    <property type="entry name" value="GTPase Der"/>
    <property type="match status" value="1"/>
</dbReference>
<keyword evidence="4 10" id="KW-0677">Repeat</keyword>
<dbReference type="HAMAP" id="MF_00195">
    <property type="entry name" value="GTPase_Der"/>
    <property type="match status" value="1"/>
</dbReference>
<dbReference type="Gene3D" id="3.40.50.300">
    <property type="entry name" value="P-loop containing nucleotide triphosphate hydrolases"/>
    <property type="match status" value="2"/>
</dbReference>
<dbReference type="STRING" id="561720.SAMN06275492_101258"/>
<name>A0A1X7I9N0_9BACT</name>
<dbReference type="AlphaFoldDB" id="A0A1X7I9N0"/>
<dbReference type="PRINTS" id="PR00326">
    <property type="entry name" value="GTP1OBG"/>
</dbReference>
<dbReference type="Gene3D" id="3.30.300.20">
    <property type="match status" value="1"/>
</dbReference>
<feature type="binding site" evidence="8">
    <location>
        <begin position="230"/>
        <end position="234"/>
    </location>
    <ligand>
        <name>GTP</name>
        <dbReference type="ChEBI" id="CHEBI:37565"/>
        <label>2</label>
    </ligand>
</feature>
<evidence type="ECO:0000256" key="10">
    <source>
        <dbReference type="RuleBase" id="RU004481"/>
    </source>
</evidence>
<evidence type="ECO:0000256" key="4">
    <source>
        <dbReference type="ARBA" id="ARBA00022737"/>
    </source>
</evidence>
<comment type="function">
    <text evidence="8 10">GTPase that plays an essential role in the late steps of ribosome biogenesis.</text>
</comment>
<dbReference type="PANTHER" id="PTHR43834">
    <property type="entry name" value="GTPASE DER"/>
    <property type="match status" value="1"/>
</dbReference>
<feature type="binding site" evidence="8">
    <location>
        <begin position="119"/>
        <end position="122"/>
    </location>
    <ligand>
        <name>GTP</name>
        <dbReference type="ChEBI" id="CHEBI:37565"/>
        <label>1</label>
    </ligand>
</feature>
<keyword evidence="3 8" id="KW-0690">Ribosome biogenesis</keyword>
<dbReference type="CDD" id="cd01895">
    <property type="entry name" value="EngA2"/>
    <property type="match status" value="1"/>
</dbReference>
<dbReference type="CDD" id="cd01894">
    <property type="entry name" value="EngA1"/>
    <property type="match status" value="1"/>
</dbReference>
<evidence type="ECO:0000256" key="6">
    <source>
        <dbReference type="ARBA" id="ARBA00023134"/>
    </source>
</evidence>
<dbReference type="GO" id="GO:0005525">
    <property type="term" value="F:GTP binding"/>
    <property type="evidence" value="ECO:0007669"/>
    <property type="project" value="UniProtKB-UniRule"/>
</dbReference>
<feature type="binding site" evidence="8">
    <location>
        <begin position="182"/>
        <end position="189"/>
    </location>
    <ligand>
        <name>GTP</name>
        <dbReference type="ChEBI" id="CHEBI:37565"/>
        <label>2</label>
    </ligand>
</feature>
<evidence type="ECO:0000256" key="8">
    <source>
        <dbReference type="HAMAP-Rule" id="MF_00195"/>
    </source>
</evidence>
<organism evidence="12 13">
    <name type="scientific">Dethiosulfovibrio salsuginis</name>
    <dbReference type="NCBI Taxonomy" id="561720"/>
    <lineage>
        <taxon>Bacteria</taxon>
        <taxon>Thermotogati</taxon>
        <taxon>Synergistota</taxon>
        <taxon>Synergistia</taxon>
        <taxon>Synergistales</taxon>
        <taxon>Dethiosulfovibrionaceae</taxon>
        <taxon>Dethiosulfovibrio</taxon>
    </lineage>
</organism>
<comment type="subunit">
    <text evidence="8">Associates with the 50S ribosomal subunit.</text>
</comment>
<feature type="domain" description="EngA-type G" evidence="11">
    <location>
        <begin position="176"/>
        <end position="354"/>
    </location>
</feature>
<keyword evidence="6 8" id="KW-0342">GTP-binding</keyword>
<dbReference type="FunFam" id="3.40.50.300:FF:000057">
    <property type="entry name" value="GTPase Der"/>
    <property type="match status" value="1"/>
</dbReference>
<dbReference type="InterPro" id="IPR032859">
    <property type="entry name" value="KH_dom-like"/>
</dbReference>
<feature type="binding site" evidence="8">
    <location>
        <begin position="8"/>
        <end position="15"/>
    </location>
    <ligand>
        <name>GTP</name>
        <dbReference type="ChEBI" id="CHEBI:37565"/>
        <label>1</label>
    </ligand>
</feature>
<evidence type="ECO:0000256" key="3">
    <source>
        <dbReference type="ARBA" id="ARBA00022517"/>
    </source>
</evidence>
<accession>A0A1X7I9N0</accession>
<gene>
    <name evidence="8" type="primary">der</name>
    <name evidence="12" type="ORF">SAMN06275492_101258</name>
</gene>
<dbReference type="NCBIfam" id="TIGR00231">
    <property type="entry name" value="small_GTP"/>
    <property type="match status" value="2"/>
</dbReference>
<sequence>MAIVTIVGRPNVGKSSLFNRLIKERKAIVDDMPGVTRDRLYGDVEWRGKKFYLVDTGGLLLRDEDPIMEGMKGQILQAMEESDVIIFAIDGREGITWMDEDIAMVIRKGAPKSVIVAVNKLDDMKFDELVYDAYPLGFEDVIGVSAIHARGVDDLLDRVTEILPDGRIDDEDEGEIKVALIGRPNVGKSSILNQLLGENRSLVSDVPGTTRDSIDSLIELSDGTKIRLIDTAGLRKKSRFKDDIEYYSFVRTMESLDRCDVSILVMDGSEGVTDQDKKLAASVVERGKGIVLAMNKWDLLKGTSERLGDEQRDLVRDSLGFVSHAPLLFTSAKTGRGLGEKVLEQVIGVYERRKGRVSTTKLNSLLRDILAFERLPSDKKGKLLRIYYCTQADSAPPTFVFFVNERDIVTRSFENHMVNQIRKLGDYDGVPIRLFWRNSDGKKR</sequence>
<dbReference type="PIRSF" id="PIRSF006485">
    <property type="entry name" value="GTP-binding_EngA"/>
    <property type="match status" value="1"/>
</dbReference>
<evidence type="ECO:0000259" key="11">
    <source>
        <dbReference type="PROSITE" id="PS51712"/>
    </source>
</evidence>
<proteinExistence type="inferred from homology"/>
<dbReference type="Proteomes" id="UP000193355">
    <property type="component" value="Unassembled WGS sequence"/>
</dbReference>
<dbReference type="InterPro" id="IPR031166">
    <property type="entry name" value="G_ENGA"/>
</dbReference>
<evidence type="ECO:0000313" key="13">
    <source>
        <dbReference type="Proteomes" id="UP000193355"/>
    </source>
</evidence>
<dbReference type="EMBL" id="FXBB01000001">
    <property type="protein sequence ID" value="SMG11369.1"/>
    <property type="molecule type" value="Genomic_DNA"/>
</dbReference>
<evidence type="ECO:0000256" key="9">
    <source>
        <dbReference type="PROSITE-ProRule" id="PRU01049"/>
    </source>
</evidence>
<dbReference type="GO" id="GO:0043022">
    <property type="term" value="F:ribosome binding"/>
    <property type="evidence" value="ECO:0007669"/>
    <property type="project" value="TreeGrafter"/>
</dbReference>
<comment type="similarity">
    <text evidence="1 8 9 10">Belongs to the TRAFAC class TrmE-Era-EngA-EngB-Septin-like GTPase superfamily. EngA (Der) GTPase family.</text>
</comment>
<dbReference type="PROSITE" id="PS51712">
    <property type="entry name" value="G_ENGA"/>
    <property type="match status" value="2"/>
</dbReference>
<dbReference type="InterPro" id="IPR015946">
    <property type="entry name" value="KH_dom-like_a/b"/>
</dbReference>
<dbReference type="Pfam" id="PF14714">
    <property type="entry name" value="KH_dom-like"/>
    <property type="match status" value="1"/>
</dbReference>
<evidence type="ECO:0000256" key="2">
    <source>
        <dbReference type="ARBA" id="ARBA00020953"/>
    </source>
</evidence>
<evidence type="ECO:0000256" key="1">
    <source>
        <dbReference type="ARBA" id="ARBA00008279"/>
    </source>
</evidence>
<dbReference type="SUPFAM" id="SSF52540">
    <property type="entry name" value="P-loop containing nucleoside triphosphate hydrolases"/>
    <property type="match status" value="2"/>
</dbReference>
<dbReference type="Pfam" id="PF01926">
    <property type="entry name" value="MMR_HSR1"/>
    <property type="match status" value="2"/>
</dbReference>
<dbReference type="InterPro" id="IPR027417">
    <property type="entry name" value="P-loop_NTPase"/>
</dbReference>
<evidence type="ECO:0000256" key="7">
    <source>
        <dbReference type="ARBA" id="ARBA00032345"/>
    </source>
</evidence>
<dbReference type="RefSeq" id="WP_085543535.1">
    <property type="nucleotide sequence ID" value="NZ_FXBB01000001.1"/>
</dbReference>
<evidence type="ECO:0000256" key="5">
    <source>
        <dbReference type="ARBA" id="ARBA00022741"/>
    </source>
</evidence>
<keyword evidence="13" id="KW-1185">Reference proteome</keyword>
<dbReference type="InterPro" id="IPR016484">
    <property type="entry name" value="GTPase_Der"/>
</dbReference>
<feature type="domain" description="EngA-type G" evidence="11">
    <location>
        <begin position="2"/>
        <end position="167"/>
    </location>
</feature>